<dbReference type="EMBL" id="JBIVPC010000005">
    <property type="protein sequence ID" value="MFJ6036568.1"/>
    <property type="molecule type" value="Genomic_DNA"/>
</dbReference>
<evidence type="ECO:0000313" key="1">
    <source>
        <dbReference type="EMBL" id="MFJ6036568.1"/>
    </source>
</evidence>
<dbReference type="RefSeq" id="WP_350890790.1">
    <property type="nucleotide sequence ID" value="NZ_JBEOTR010000011.1"/>
</dbReference>
<evidence type="ECO:0000313" key="2">
    <source>
        <dbReference type="Proteomes" id="UP001617907"/>
    </source>
</evidence>
<sequence>MDKPYIAAEAHECKQRAEDPMLPSDERLVWAQLATAAELAAIRKLLSKRR</sequence>
<keyword evidence="2" id="KW-1185">Reference proteome</keyword>
<proteinExistence type="predicted"/>
<name>A0ABW8H8X7_9ACTN</name>
<accession>A0ABW8H8X7</accession>
<dbReference type="Proteomes" id="UP001617907">
    <property type="component" value="Unassembled WGS sequence"/>
</dbReference>
<evidence type="ECO:0008006" key="3">
    <source>
        <dbReference type="Google" id="ProtNLM"/>
    </source>
</evidence>
<gene>
    <name evidence="1" type="ORF">ACIQFM_09925</name>
</gene>
<protein>
    <recommendedName>
        <fullName evidence="3">Transposase</fullName>
    </recommendedName>
</protein>
<reference evidence="1 2" key="1">
    <citation type="submission" date="2024-10" db="EMBL/GenBank/DDBJ databases">
        <title>The Natural Products Discovery Center: Release of the First 8490 Sequenced Strains for Exploring Actinobacteria Biosynthetic Diversity.</title>
        <authorList>
            <person name="Kalkreuter E."/>
            <person name="Kautsar S.A."/>
            <person name="Yang D."/>
            <person name="Bader C.D."/>
            <person name="Teijaro C.N."/>
            <person name="Fluegel L."/>
            <person name="Davis C.M."/>
            <person name="Simpson J.R."/>
            <person name="Lauterbach L."/>
            <person name="Steele A.D."/>
            <person name="Gui C."/>
            <person name="Meng S."/>
            <person name="Li G."/>
            <person name="Viehrig K."/>
            <person name="Ye F."/>
            <person name="Su P."/>
            <person name="Kiefer A.F."/>
            <person name="Nichols A."/>
            <person name="Cepeda A.J."/>
            <person name="Yan W."/>
            <person name="Fan B."/>
            <person name="Jiang Y."/>
            <person name="Adhikari A."/>
            <person name="Zheng C.-J."/>
            <person name="Schuster L."/>
            <person name="Cowan T.M."/>
            <person name="Smanski M.J."/>
            <person name="Chevrette M.G."/>
            <person name="De Carvalho L.P.S."/>
            <person name="Shen B."/>
        </authorList>
    </citation>
    <scope>NUCLEOTIDE SEQUENCE [LARGE SCALE GENOMIC DNA]</scope>
    <source>
        <strain evidence="1 2">NPDC093086</strain>
    </source>
</reference>
<organism evidence="1 2">
    <name type="scientific">Streptomyces ardesiacus</name>
    <dbReference type="NCBI Taxonomy" id="285564"/>
    <lineage>
        <taxon>Bacteria</taxon>
        <taxon>Bacillati</taxon>
        <taxon>Actinomycetota</taxon>
        <taxon>Actinomycetes</taxon>
        <taxon>Kitasatosporales</taxon>
        <taxon>Streptomycetaceae</taxon>
        <taxon>Streptomyces</taxon>
    </lineage>
</organism>
<comment type="caution">
    <text evidence="1">The sequence shown here is derived from an EMBL/GenBank/DDBJ whole genome shotgun (WGS) entry which is preliminary data.</text>
</comment>